<keyword evidence="6 13" id="KW-0762">Sugar transport</keyword>
<evidence type="ECO:0000256" key="13">
    <source>
        <dbReference type="RuleBase" id="RU910715"/>
    </source>
</evidence>
<dbReference type="PANTHER" id="PTHR10791">
    <property type="entry name" value="RAG1-ACTIVATING PROTEIN 1"/>
    <property type="match status" value="1"/>
</dbReference>
<evidence type="ECO:0000256" key="3">
    <source>
        <dbReference type="ARBA" id="ARBA00007809"/>
    </source>
</evidence>
<evidence type="ECO:0000256" key="4">
    <source>
        <dbReference type="ARBA" id="ARBA00022448"/>
    </source>
</evidence>
<dbReference type="GO" id="GO:0051119">
    <property type="term" value="F:sugar transmembrane transporter activity"/>
    <property type="evidence" value="ECO:0007669"/>
    <property type="project" value="InterPro"/>
</dbReference>
<dbReference type="AlphaFoldDB" id="A0A1B6HCN6"/>
<reference evidence="14" key="1">
    <citation type="submission" date="2015-11" db="EMBL/GenBank/DDBJ databases">
        <title>De novo transcriptome assembly of four potential Pierce s Disease insect vectors from Arizona vineyards.</title>
        <authorList>
            <person name="Tassone E.E."/>
        </authorList>
    </citation>
    <scope>NUCLEOTIDE SEQUENCE</scope>
</reference>
<evidence type="ECO:0000256" key="1">
    <source>
        <dbReference type="ARBA" id="ARBA00004651"/>
    </source>
</evidence>
<dbReference type="InterPro" id="IPR004316">
    <property type="entry name" value="SWEET_rpt"/>
</dbReference>
<evidence type="ECO:0000256" key="7">
    <source>
        <dbReference type="ARBA" id="ARBA00022692"/>
    </source>
</evidence>
<feature type="transmembrane region" description="Helical" evidence="13">
    <location>
        <begin position="145"/>
        <end position="165"/>
    </location>
</feature>
<dbReference type="FunFam" id="1.20.1280.290:FF:000004">
    <property type="entry name" value="Sugar transporter SWEET"/>
    <property type="match status" value="1"/>
</dbReference>
<evidence type="ECO:0000256" key="2">
    <source>
        <dbReference type="ARBA" id="ARBA00004653"/>
    </source>
</evidence>
<gene>
    <name evidence="14" type="ORF">g.14571</name>
    <name evidence="15" type="ORF">g.14572</name>
</gene>
<evidence type="ECO:0000256" key="11">
    <source>
        <dbReference type="ARBA" id="ARBA00023136"/>
    </source>
</evidence>
<feature type="transmembrane region" description="Helical" evidence="13">
    <location>
        <begin position="84"/>
        <end position="104"/>
    </location>
</feature>
<dbReference type="InterPro" id="IPR047664">
    <property type="entry name" value="SWEET"/>
</dbReference>
<evidence type="ECO:0000313" key="15">
    <source>
        <dbReference type="EMBL" id="JAT02952.1"/>
    </source>
</evidence>
<evidence type="ECO:0000313" key="14">
    <source>
        <dbReference type="EMBL" id="JAS72362.1"/>
    </source>
</evidence>
<feature type="transmembrane region" description="Helical" evidence="13">
    <location>
        <begin position="26"/>
        <end position="46"/>
    </location>
</feature>
<dbReference type="EMBL" id="GECU01035344">
    <property type="protein sequence ID" value="JAS72362.1"/>
    <property type="molecule type" value="Transcribed_RNA"/>
</dbReference>
<comment type="function">
    <text evidence="12">Mediates both low-affinity uptake and efflux of sugar across the membrane.</text>
</comment>
<comment type="subcellular location">
    <subcellularLocation>
        <location evidence="1 13">Cell membrane</location>
        <topology evidence="1 13">Multi-pass membrane protein</topology>
    </subcellularLocation>
    <subcellularLocation>
        <location evidence="2">Golgi apparatus membrane</location>
        <topology evidence="2">Multi-pass membrane protein</topology>
    </subcellularLocation>
</comment>
<dbReference type="EMBL" id="GECU01004755">
    <property type="protein sequence ID" value="JAT02952.1"/>
    <property type="molecule type" value="Transcribed_RNA"/>
</dbReference>
<keyword evidence="4 13" id="KW-0813">Transport</keyword>
<name>A0A1B6HCN6_9HEMI</name>
<dbReference type="PANTHER" id="PTHR10791:SF112">
    <property type="entry name" value="SUGAR TRANSPORTER SWEET1"/>
    <property type="match status" value="1"/>
</dbReference>
<keyword evidence="7 13" id="KW-0812">Transmembrane</keyword>
<keyword evidence="9 13" id="KW-1133">Transmembrane helix</keyword>
<dbReference type="GO" id="GO:0005886">
    <property type="term" value="C:plasma membrane"/>
    <property type="evidence" value="ECO:0007669"/>
    <property type="project" value="UniProtKB-SubCell"/>
</dbReference>
<sequence length="226" mass="25183">MPLDLIEVPSTVNASHDGEMMDYKHIIATTASISTILQFLSGILVCRKFMKKGTTNEVSSFHFVAGFLSCGLWLNYGIMINDSSLILVNAVGAILFMCYILLFFSYTLRKTTVVKQVLWVVTVMVLVRMYGTWLGEVAQAKVHLGYIACCTSLMFFGAPLANLAYVLRVKSAESLPFPMIVMTFIVSLQWLLYGIILENPIIQYPNIIGCVLSLLQLSLFVVFPGR</sequence>
<proteinExistence type="inferred from homology"/>
<evidence type="ECO:0000256" key="9">
    <source>
        <dbReference type="ARBA" id="ARBA00022989"/>
    </source>
</evidence>
<accession>A0A1B6HCN6</accession>
<organism evidence="14">
    <name type="scientific">Homalodisca liturata</name>
    <dbReference type="NCBI Taxonomy" id="320908"/>
    <lineage>
        <taxon>Eukaryota</taxon>
        <taxon>Metazoa</taxon>
        <taxon>Ecdysozoa</taxon>
        <taxon>Arthropoda</taxon>
        <taxon>Hexapoda</taxon>
        <taxon>Insecta</taxon>
        <taxon>Pterygota</taxon>
        <taxon>Neoptera</taxon>
        <taxon>Paraneoptera</taxon>
        <taxon>Hemiptera</taxon>
        <taxon>Auchenorrhyncha</taxon>
        <taxon>Membracoidea</taxon>
        <taxon>Cicadellidae</taxon>
        <taxon>Cicadellinae</taxon>
        <taxon>Proconiini</taxon>
        <taxon>Homalodisca</taxon>
    </lineage>
</organism>
<dbReference type="Pfam" id="PF03083">
    <property type="entry name" value="MtN3_slv"/>
    <property type="match status" value="2"/>
</dbReference>
<dbReference type="FunFam" id="1.20.1280.290:FF:000010">
    <property type="entry name" value="Sugar transporter SWEET"/>
    <property type="match status" value="1"/>
</dbReference>
<feature type="transmembrane region" description="Helical" evidence="13">
    <location>
        <begin position="58"/>
        <end position="78"/>
    </location>
</feature>
<dbReference type="Gene3D" id="1.20.1280.290">
    <property type="match status" value="2"/>
</dbReference>
<feature type="transmembrane region" description="Helical" evidence="13">
    <location>
        <begin position="116"/>
        <end position="133"/>
    </location>
</feature>
<protein>
    <recommendedName>
        <fullName evidence="13">Sugar transporter SWEET</fullName>
    </recommendedName>
</protein>
<feature type="transmembrane region" description="Helical" evidence="13">
    <location>
        <begin position="177"/>
        <end position="196"/>
    </location>
</feature>
<keyword evidence="8" id="KW-0677">Repeat</keyword>
<keyword evidence="5" id="KW-1003">Cell membrane</keyword>
<evidence type="ECO:0000256" key="6">
    <source>
        <dbReference type="ARBA" id="ARBA00022597"/>
    </source>
</evidence>
<comment type="similarity">
    <text evidence="3 13">Belongs to the SWEET sugar transporter family.</text>
</comment>
<keyword evidence="11 13" id="KW-0472">Membrane</keyword>
<comment type="function">
    <text evidence="13">Mediates sugar transport across membranes.</text>
</comment>
<evidence type="ECO:0000256" key="5">
    <source>
        <dbReference type="ARBA" id="ARBA00022475"/>
    </source>
</evidence>
<keyword evidence="10" id="KW-0333">Golgi apparatus</keyword>
<evidence type="ECO:0000256" key="8">
    <source>
        <dbReference type="ARBA" id="ARBA00022737"/>
    </source>
</evidence>
<evidence type="ECO:0000256" key="12">
    <source>
        <dbReference type="ARBA" id="ARBA00055578"/>
    </source>
</evidence>
<evidence type="ECO:0000256" key="10">
    <source>
        <dbReference type="ARBA" id="ARBA00023034"/>
    </source>
</evidence>
<feature type="transmembrane region" description="Helical" evidence="13">
    <location>
        <begin position="202"/>
        <end position="223"/>
    </location>
</feature>
<dbReference type="GO" id="GO:0000139">
    <property type="term" value="C:Golgi membrane"/>
    <property type="evidence" value="ECO:0007669"/>
    <property type="project" value="UniProtKB-SubCell"/>
</dbReference>